<reference evidence="4" key="1">
    <citation type="journal article" date="2014" name="Int. J. Syst. Evol. Microbiol.">
        <title>Complete genome sequence of Corynebacterium casei LMG S-19264T (=DSM 44701T), isolated from a smear-ripened cheese.</title>
        <authorList>
            <consortium name="US DOE Joint Genome Institute (JGI-PGF)"/>
            <person name="Walter F."/>
            <person name="Albersmeier A."/>
            <person name="Kalinowski J."/>
            <person name="Ruckert C."/>
        </authorList>
    </citation>
    <scope>NUCLEOTIDE SEQUENCE</scope>
    <source>
        <strain evidence="4">CGMCC 1.15966</strain>
    </source>
</reference>
<dbReference type="InterPro" id="IPR058627">
    <property type="entry name" value="MdtA-like_C"/>
</dbReference>
<evidence type="ECO:0000256" key="1">
    <source>
        <dbReference type="ARBA" id="ARBA00009477"/>
    </source>
</evidence>
<feature type="domain" description="Multidrug resistance protein MdtA-like C-terminal permuted SH3" evidence="2">
    <location>
        <begin position="281"/>
        <end position="336"/>
    </location>
</feature>
<proteinExistence type="inferred from homology"/>
<feature type="domain" description="CzcB-like barrel-sandwich hybrid" evidence="3">
    <location>
        <begin position="68"/>
        <end position="186"/>
    </location>
</feature>
<organism evidence="4 5">
    <name type="scientific">Sphingobacterium cellulitidis</name>
    <dbReference type="NCBI Taxonomy" id="1768011"/>
    <lineage>
        <taxon>Bacteria</taxon>
        <taxon>Pseudomonadati</taxon>
        <taxon>Bacteroidota</taxon>
        <taxon>Sphingobacteriia</taxon>
        <taxon>Sphingobacteriales</taxon>
        <taxon>Sphingobacteriaceae</taxon>
        <taxon>Sphingobacterium</taxon>
    </lineage>
</organism>
<keyword evidence="5" id="KW-1185">Reference proteome</keyword>
<dbReference type="Gene3D" id="2.40.50.100">
    <property type="match status" value="1"/>
</dbReference>
<dbReference type="GO" id="GO:0015562">
    <property type="term" value="F:efflux transmembrane transporter activity"/>
    <property type="evidence" value="ECO:0007669"/>
    <property type="project" value="TreeGrafter"/>
</dbReference>
<gene>
    <name evidence="4" type="ORF">GCM10011516_30520</name>
</gene>
<reference evidence="4" key="2">
    <citation type="submission" date="2020-09" db="EMBL/GenBank/DDBJ databases">
        <authorList>
            <person name="Sun Q."/>
            <person name="Zhou Y."/>
        </authorList>
    </citation>
    <scope>NUCLEOTIDE SEQUENCE</scope>
    <source>
        <strain evidence="4">CGMCC 1.15966</strain>
    </source>
</reference>
<dbReference type="Proteomes" id="UP000614460">
    <property type="component" value="Unassembled WGS sequence"/>
</dbReference>
<evidence type="ECO:0000313" key="5">
    <source>
        <dbReference type="Proteomes" id="UP000614460"/>
    </source>
</evidence>
<dbReference type="Pfam" id="PF25973">
    <property type="entry name" value="BSH_CzcB"/>
    <property type="match status" value="1"/>
</dbReference>
<evidence type="ECO:0000313" key="4">
    <source>
        <dbReference type="EMBL" id="GGE30642.1"/>
    </source>
</evidence>
<dbReference type="Pfam" id="PF25967">
    <property type="entry name" value="RND-MFP_C"/>
    <property type="match status" value="1"/>
</dbReference>
<comment type="similarity">
    <text evidence="1">Belongs to the membrane fusion protein (MFP) (TC 8.A.1) family.</text>
</comment>
<dbReference type="AlphaFoldDB" id="A0A8H9G116"/>
<dbReference type="NCBIfam" id="TIGR01730">
    <property type="entry name" value="RND_mfp"/>
    <property type="match status" value="1"/>
</dbReference>
<dbReference type="InterPro" id="IPR006143">
    <property type="entry name" value="RND_pump_MFP"/>
</dbReference>
<dbReference type="Gene3D" id="2.40.420.20">
    <property type="match status" value="1"/>
</dbReference>
<dbReference type="Gene3D" id="2.40.30.170">
    <property type="match status" value="1"/>
</dbReference>
<dbReference type="PANTHER" id="PTHR30469">
    <property type="entry name" value="MULTIDRUG RESISTANCE PROTEIN MDTA"/>
    <property type="match status" value="1"/>
</dbReference>
<dbReference type="SUPFAM" id="SSF111369">
    <property type="entry name" value="HlyD-like secretion proteins"/>
    <property type="match status" value="1"/>
</dbReference>
<dbReference type="RefSeq" id="WP_182499534.1">
    <property type="nucleotide sequence ID" value="NZ_BMKM01000010.1"/>
</dbReference>
<dbReference type="InterPro" id="IPR058647">
    <property type="entry name" value="BSH_CzcB-like"/>
</dbReference>
<dbReference type="PANTHER" id="PTHR30469:SF15">
    <property type="entry name" value="HLYD FAMILY OF SECRETION PROTEINS"/>
    <property type="match status" value="1"/>
</dbReference>
<dbReference type="EMBL" id="BMKM01000010">
    <property type="protein sequence ID" value="GGE30642.1"/>
    <property type="molecule type" value="Genomic_DNA"/>
</dbReference>
<name>A0A8H9G116_9SPHI</name>
<accession>A0A8H9G116</accession>
<evidence type="ECO:0000259" key="2">
    <source>
        <dbReference type="Pfam" id="PF25967"/>
    </source>
</evidence>
<dbReference type="GO" id="GO:1990281">
    <property type="term" value="C:efflux pump complex"/>
    <property type="evidence" value="ECO:0007669"/>
    <property type="project" value="TreeGrafter"/>
</dbReference>
<dbReference type="PROSITE" id="PS51257">
    <property type="entry name" value="PROKAR_LIPOPROTEIN"/>
    <property type="match status" value="1"/>
</dbReference>
<comment type="caution">
    <text evidence="4">The sequence shown here is derived from an EMBL/GenBank/DDBJ whole genome shotgun (WGS) entry which is preliminary data.</text>
</comment>
<evidence type="ECO:0000259" key="3">
    <source>
        <dbReference type="Pfam" id="PF25973"/>
    </source>
</evidence>
<sequence>MKLTHITIILASAALILSCKNAERKTELAIQDTIPVRLMPINTGSSETGIEATGVFTTDDETVLSFKNGGVISKIAVKEGDAVLKGQLLASVLSSEVDAKAGQARLAVEKARRDYERASKLYKDSVATLEQMQNARTALDLAQQDLKSVSFNQQYSNIYSPVSGFVLAKMANEGQVVGPGTPILQVNGAGNAKWQLKVGVGDQQWSQIKVGDAAKISTDAMPTDTLDAVVAKKSEGIDPQSGTFSIFLELKEKPSYKLASGIFGKSIIQSSGMKEGNQWRIPFSALLDGNGREGYVFVTEDGKKAKRQKIKVSKIENDDVLVESGLENAQSLIISGSPYLLDGSAITIKK</sequence>
<protein>
    <submittedName>
        <fullName evidence="4">RND transporter MFP subunit</fullName>
    </submittedName>
</protein>